<name>A0A2S4VS64_9BASI</name>
<dbReference type="PANTHER" id="PTHR43267">
    <property type="entry name" value="TRNA THREONYLCARBAMOYLADENOSINE DEHYDRATASE"/>
    <property type="match status" value="1"/>
</dbReference>
<dbReference type="InterPro" id="IPR000594">
    <property type="entry name" value="ThiF_NAD_FAD-bd"/>
</dbReference>
<reference evidence="2" key="1">
    <citation type="submission" date="2017-12" db="EMBL/GenBank/DDBJ databases">
        <title>Gene loss provides genomic basis for host adaptation in cereal stripe rust fungi.</title>
        <authorList>
            <person name="Xia C."/>
        </authorList>
    </citation>
    <scope>NUCLEOTIDE SEQUENCE [LARGE SCALE GENOMIC DNA]</scope>
    <source>
        <strain evidence="2">93-210</strain>
    </source>
</reference>
<gene>
    <name evidence="2" type="ORF">PSTT_04653</name>
</gene>
<dbReference type="EMBL" id="PKSL01000032">
    <property type="protein sequence ID" value="POW12299.1"/>
    <property type="molecule type" value="Genomic_DNA"/>
</dbReference>
<evidence type="ECO:0000313" key="3">
    <source>
        <dbReference type="Proteomes" id="UP000239156"/>
    </source>
</evidence>
<dbReference type="Pfam" id="PF00899">
    <property type="entry name" value="ThiF"/>
    <property type="match status" value="1"/>
</dbReference>
<dbReference type="SUPFAM" id="SSF69572">
    <property type="entry name" value="Activating enzymes of the ubiquitin-like proteins"/>
    <property type="match status" value="1"/>
</dbReference>
<evidence type="ECO:0000313" key="2">
    <source>
        <dbReference type="EMBL" id="POW12299.1"/>
    </source>
</evidence>
<feature type="domain" description="THIF-type NAD/FAD binding fold" evidence="1">
    <location>
        <begin position="135"/>
        <end position="294"/>
    </location>
</feature>
<dbReference type="Proteomes" id="UP000239156">
    <property type="component" value="Unassembled WGS sequence"/>
</dbReference>
<keyword evidence="3" id="KW-1185">Reference proteome</keyword>
<dbReference type="GO" id="GO:0005741">
    <property type="term" value="C:mitochondrial outer membrane"/>
    <property type="evidence" value="ECO:0007669"/>
    <property type="project" value="TreeGrafter"/>
</dbReference>
<dbReference type="GO" id="GO:0061503">
    <property type="term" value="F:tRNA threonylcarbamoyladenosine dehydratase"/>
    <property type="evidence" value="ECO:0007669"/>
    <property type="project" value="TreeGrafter"/>
</dbReference>
<evidence type="ECO:0000259" key="1">
    <source>
        <dbReference type="Pfam" id="PF00899"/>
    </source>
</evidence>
<dbReference type="InterPro" id="IPR045886">
    <property type="entry name" value="ThiF/MoeB/HesA"/>
</dbReference>
<protein>
    <recommendedName>
        <fullName evidence="1">THIF-type NAD/FAD binding fold domain-containing protein</fullName>
    </recommendedName>
</protein>
<proteinExistence type="predicted"/>
<dbReference type="Gene3D" id="3.40.50.720">
    <property type="entry name" value="NAD(P)-binding Rossmann-like Domain"/>
    <property type="match status" value="2"/>
</dbReference>
<dbReference type="GO" id="GO:0061504">
    <property type="term" value="P:cyclic threonylcarbamoyladenosine biosynthetic process"/>
    <property type="evidence" value="ECO:0007669"/>
    <property type="project" value="TreeGrafter"/>
</dbReference>
<dbReference type="VEuPathDB" id="FungiDB:PSHT_09137"/>
<dbReference type="GO" id="GO:0008641">
    <property type="term" value="F:ubiquitin-like modifier activating enzyme activity"/>
    <property type="evidence" value="ECO:0007669"/>
    <property type="project" value="InterPro"/>
</dbReference>
<comment type="caution">
    <text evidence="2">The sequence shown here is derived from an EMBL/GenBank/DDBJ whole genome shotgun (WGS) entry which is preliminary data.</text>
</comment>
<organism evidence="2 3">
    <name type="scientific">Puccinia striiformis</name>
    <dbReference type="NCBI Taxonomy" id="27350"/>
    <lineage>
        <taxon>Eukaryota</taxon>
        <taxon>Fungi</taxon>
        <taxon>Dikarya</taxon>
        <taxon>Basidiomycota</taxon>
        <taxon>Pucciniomycotina</taxon>
        <taxon>Pucciniomycetes</taxon>
        <taxon>Pucciniales</taxon>
        <taxon>Pucciniaceae</taxon>
        <taxon>Puccinia</taxon>
    </lineage>
</organism>
<dbReference type="PANTHER" id="PTHR43267:SF2">
    <property type="entry name" value="TRNA THREONYLCARBAMOYLADENOSINE DEHYDRATASE 1-RELATED"/>
    <property type="match status" value="1"/>
</dbReference>
<sequence>MAQLGTTFLSTSHRSSLAITQAIVVGVVSGALAALAMYSFQGPANSTPADDPKARKKPCTENPVHDESLIAEQLARNLAFLGPPGNQNVGVGRIRLIDFDQVTLSSLNRHATATREDVGISKVISCKNFYQKGNPEWVLDCIDNITTKVDLLTYCKKNDLKVFSALGAASKADPSRIQIADISMTFEDPLARSVRRRLRQNGIIHGVPVVYSTEKPNENVRLLPLPEEEFQKGNVGELSALADFRVRILPVLGPLPSMFGQAMAAHTITQLANFPTQPLPIKNRTKVYHWIFNDLLAREFRLNGATTIPFSDEDIGYILEDLYRGRSVVHPAFKVSSHPCMIRWSMDEELHWTNCVVMDRSEADIHQQKVLVDRQDPRLVWGSETVELVKARFSEELQI</sequence>
<dbReference type="VEuPathDB" id="FungiDB:PSTT_04653"/>
<dbReference type="AlphaFoldDB" id="A0A2S4VS64"/>
<accession>A0A2S4VS64</accession>
<dbReference type="InterPro" id="IPR035985">
    <property type="entry name" value="Ubiquitin-activating_enz"/>
</dbReference>